<evidence type="ECO:0000313" key="10">
    <source>
        <dbReference type="EMBL" id="KAL3059528.1"/>
    </source>
</evidence>
<dbReference type="InterPro" id="IPR019358">
    <property type="entry name" value="NEMP_fam"/>
</dbReference>
<dbReference type="Proteomes" id="UP001619887">
    <property type="component" value="Unassembled WGS sequence"/>
</dbReference>
<dbReference type="Pfam" id="PF10225">
    <property type="entry name" value="NEMP"/>
    <property type="match status" value="1"/>
</dbReference>
<feature type="transmembrane region" description="Helical" evidence="8">
    <location>
        <begin position="56"/>
        <end position="78"/>
    </location>
</feature>
<evidence type="ECO:0000313" key="9">
    <source>
        <dbReference type="EMBL" id="KAL3059490.1"/>
    </source>
</evidence>
<proteinExistence type="inferred from homology"/>
<feature type="transmembrane region" description="Helical" evidence="8">
    <location>
        <begin position="26"/>
        <end position="44"/>
    </location>
</feature>
<evidence type="ECO:0000256" key="3">
    <source>
        <dbReference type="ARBA" id="ARBA00022692"/>
    </source>
</evidence>
<evidence type="ECO:0000256" key="2">
    <source>
        <dbReference type="ARBA" id="ARBA00005748"/>
    </source>
</evidence>
<dbReference type="AlphaFoldDB" id="A0ABD2GZK1"/>
<comment type="subcellular location">
    <subcellularLocation>
        <location evidence="1">Nucleus inner membrane</location>
        <topology evidence="1">Multi-pass membrane protein</topology>
        <orientation evidence="1">Nucleoplasmic side</orientation>
    </subcellularLocation>
</comment>
<dbReference type="PANTHER" id="PTHR13598">
    <property type="entry name" value="AT07567P-RELATED"/>
    <property type="match status" value="1"/>
</dbReference>
<keyword evidence="11" id="KW-1185">Reference proteome</keyword>
<evidence type="ECO:0000256" key="4">
    <source>
        <dbReference type="ARBA" id="ARBA00022729"/>
    </source>
</evidence>
<feature type="transmembrane region" description="Helical" evidence="8">
    <location>
        <begin position="5"/>
        <end position="20"/>
    </location>
</feature>
<keyword evidence="7" id="KW-0539">Nucleus</keyword>
<keyword evidence="6 8" id="KW-0472">Membrane</keyword>
<keyword evidence="5 8" id="KW-1133">Transmembrane helix</keyword>
<feature type="transmembrane region" description="Helical" evidence="8">
    <location>
        <begin position="90"/>
        <end position="112"/>
    </location>
</feature>
<evidence type="ECO:0000256" key="1">
    <source>
        <dbReference type="ARBA" id="ARBA00004575"/>
    </source>
</evidence>
<sequence length="113" mass="12750">MSTGMIASLIIVFFILARFLPKKSPFYVLIVGGWSFSLYAIQLVGRNLQTILREHWNVALGYVTVVGFVTFAVCYRYGPLVDEKSMNILSWTLQLFGLLLVSLGIQIQQVAFK</sequence>
<evidence type="ECO:0000256" key="7">
    <source>
        <dbReference type="ARBA" id="ARBA00023242"/>
    </source>
</evidence>
<reference evidence="9 11" key="2">
    <citation type="journal article" date="2024" name="G3 (Bethesda)">
        <title>The genome of the cryopelagic Antarctic bald notothen, Trematomus borchgrevinki.</title>
        <authorList>
            <person name="Rayamajhi N."/>
            <person name="Rivera-Colon A.G."/>
            <person name="Minhas B.F."/>
            <person name="Cheng C.C."/>
            <person name="Catchen J.M."/>
        </authorList>
    </citation>
    <scope>NUCLEOTIDE SEQUENCE [LARGE SCALE GENOMIC DNA]</scope>
    <source>
        <strain evidence="9">AGRC-2024</strain>
    </source>
</reference>
<dbReference type="EMBL" id="JBIYXZ010002073">
    <property type="protein sequence ID" value="KAL3059528.1"/>
    <property type="molecule type" value="Genomic_DNA"/>
</dbReference>
<comment type="caution">
    <text evidence="9">The sequence shown here is derived from an EMBL/GenBank/DDBJ whole genome shotgun (WGS) entry which is preliminary data.</text>
</comment>
<dbReference type="EMBL" id="JBIYXZ010002073">
    <property type="protein sequence ID" value="KAL3059490.1"/>
    <property type="molecule type" value="Genomic_DNA"/>
</dbReference>
<name>A0ABD2GZK1_PAGBO</name>
<dbReference type="GO" id="GO:0005637">
    <property type="term" value="C:nuclear inner membrane"/>
    <property type="evidence" value="ECO:0007669"/>
    <property type="project" value="UniProtKB-SubCell"/>
</dbReference>
<evidence type="ECO:0000313" key="11">
    <source>
        <dbReference type="Proteomes" id="UP001619887"/>
    </source>
</evidence>
<keyword evidence="3 8" id="KW-0812">Transmembrane</keyword>
<accession>A0ABD2GZK1</accession>
<evidence type="ECO:0000256" key="5">
    <source>
        <dbReference type="ARBA" id="ARBA00022989"/>
    </source>
</evidence>
<keyword evidence="4" id="KW-0732">Signal</keyword>
<reference evidence="9 11" key="1">
    <citation type="journal article" date="2022" name="G3 (Bethesda)">
        <title>Evaluating Illumina-, Nanopore-, and PacBio-based genome assembly strategies with the bald notothen, Trematomus borchgrevinki.</title>
        <authorList>
            <person name="Rayamajhi N."/>
            <person name="Cheng C.C."/>
            <person name="Catchen J.M."/>
        </authorList>
    </citation>
    <scope>NUCLEOTIDE SEQUENCE [LARGE SCALE GENOMIC DNA]</scope>
    <source>
        <strain evidence="9">AGRC-2024</strain>
    </source>
</reference>
<dbReference type="PANTHER" id="PTHR13598:SF4">
    <property type="entry name" value="NUCLEAR ENVELOPE INTEGRAL MEMBRANE PROTEIN 1"/>
    <property type="match status" value="1"/>
</dbReference>
<gene>
    <name evidence="9" type="ORF">OYC64_014155</name>
    <name evidence="10" type="ORF">OYC64_014189</name>
</gene>
<evidence type="ECO:0000256" key="6">
    <source>
        <dbReference type="ARBA" id="ARBA00023136"/>
    </source>
</evidence>
<protein>
    <submittedName>
        <fullName evidence="9">Uncharacterized protein</fullName>
    </submittedName>
</protein>
<organism evidence="9 11">
    <name type="scientific">Pagothenia borchgrevinki</name>
    <name type="common">Bald rockcod</name>
    <name type="synonym">Trematomus borchgrevinki</name>
    <dbReference type="NCBI Taxonomy" id="8213"/>
    <lineage>
        <taxon>Eukaryota</taxon>
        <taxon>Metazoa</taxon>
        <taxon>Chordata</taxon>
        <taxon>Craniata</taxon>
        <taxon>Vertebrata</taxon>
        <taxon>Euteleostomi</taxon>
        <taxon>Actinopterygii</taxon>
        <taxon>Neopterygii</taxon>
        <taxon>Teleostei</taxon>
        <taxon>Neoteleostei</taxon>
        <taxon>Acanthomorphata</taxon>
        <taxon>Eupercaria</taxon>
        <taxon>Perciformes</taxon>
        <taxon>Notothenioidei</taxon>
        <taxon>Nototheniidae</taxon>
        <taxon>Pagothenia</taxon>
    </lineage>
</organism>
<comment type="similarity">
    <text evidence="2">Belongs to the NEMP family.</text>
</comment>
<evidence type="ECO:0000256" key="8">
    <source>
        <dbReference type="SAM" id="Phobius"/>
    </source>
</evidence>